<reference evidence="1 2" key="1">
    <citation type="submission" date="2019-01" db="EMBL/GenBank/DDBJ databases">
        <title>Vibrio BEI176 sp. nov, a marine bacterium isolated from China: eastern marignal seas.</title>
        <authorList>
            <person name="Li B."/>
        </authorList>
    </citation>
    <scope>NUCLEOTIDE SEQUENCE [LARGE SCALE GENOMIC DNA]</scope>
    <source>
        <strain evidence="1 2">BEI176</strain>
    </source>
</reference>
<name>A0A4Y8W8S8_9VIBR</name>
<protein>
    <recommendedName>
        <fullName evidence="3">D-isomer specific 2-hydroxyacid dehydrogenase catalytic domain-containing protein</fullName>
    </recommendedName>
</protein>
<dbReference type="RefSeq" id="WP_208733346.1">
    <property type="nucleotide sequence ID" value="NZ_SATR01000414.1"/>
</dbReference>
<dbReference type="Proteomes" id="UP000297753">
    <property type="component" value="Unassembled WGS sequence"/>
</dbReference>
<proteinExistence type="predicted"/>
<evidence type="ECO:0000313" key="1">
    <source>
        <dbReference type="EMBL" id="TFH88798.1"/>
    </source>
</evidence>
<evidence type="ECO:0008006" key="3">
    <source>
        <dbReference type="Google" id="ProtNLM"/>
    </source>
</evidence>
<dbReference type="Gene3D" id="3.40.50.720">
    <property type="entry name" value="NAD(P)-binding Rossmann-like Domain"/>
    <property type="match status" value="1"/>
</dbReference>
<sequence>MKIVYFDSTRDSETLQKAFPGLMEGVDVYQGGKVFGDDDLIARLDGAQVAVNGHSPMSNAALNALAPTLKRIVFLGTGAATYIDIQHANSLGISVQVVRDYGSRSIA</sequence>
<evidence type="ECO:0000313" key="2">
    <source>
        <dbReference type="Proteomes" id="UP000297753"/>
    </source>
</evidence>
<accession>A0A4Y8W8S8</accession>
<dbReference type="SUPFAM" id="SSF52283">
    <property type="entry name" value="Formate/glycerate dehydrogenase catalytic domain-like"/>
    <property type="match status" value="1"/>
</dbReference>
<keyword evidence="2" id="KW-1185">Reference proteome</keyword>
<gene>
    <name evidence="1" type="ORF">ELS82_26080</name>
</gene>
<feature type="non-terminal residue" evidence="1">
    <location>
        <position position="107"/>
    </location>
</feature>
<dbReference type="AlphaFoldDB" id="A0A4Y8W8S8"/>
<organism evidence="1 2">
    <name type="scientific">Vibrio ouci</name>
    <dbReference type="NCBI Taxonomy" id="2499078"/>
    <lineage>
        <taxon>Bacteria</taxon>
        <taxon>Pseudomonadati</taxon>
        <taxon>Pseudomonadota</taxon>
        <taxon>Gammaproteobacteria</taxon>
        <taxon>Vibrionales</taxon>
        <taxon>Vibrionaceae</taxon>
        <taxon>Vibrio</taxon>
    </lineage>
</organism>
<comment type="caution">
    <text evidence="1">The sequence shown here is derived from an EMBL/GenBank/DDBJ whole genome shotgun (WGS) entry which is preliminary data.</text>
</comment>
<dbReference type="EMBL" id="SATR01000414">
    <property type="protein sequence ID" value="TFH88798.1"/>
    <property type="molecule type" value="Genomic_DNA"/>
</dbReference>